<dbReference type="InterPro" id="IPR019283">
    <property type="entry name" value="DUF2330"/>
</dbReference>
<sequence length="606" mass="63188">MPLNIRNRLAICAMTACAFAGITAAAPQTAEACGGFFCNSQQPVNQQAERIIFSQNTDGTVSAVVQIMYQGPASEFAWLLPVSGSPEVSVSSNAAFQRLQNATAPTYRLNTTIEGDCAQPDWDNAGGGVDAGTSADAGAGGGGGGVTVVNQGAVGPYNYTTISVDSGTSDPAQAAIDWLTQNNYDVTNIGADLIRPYLEDGMNIIAFKLTKSKDAGDIRPVKLTYPAELPMIPIKLTAVAANDDMGVLVWVLGESRAIASNYRSLVLNDALINWFNPTSNYDDVVTQAANEANGQGFVTEYADGATNVDGVIFSDGEFVNWSNINDPSQWQDDHGELIMEVLRSYGTFDGFNLVVDETVPLPSGSTTQDFLNCPSCVFNGSSGGSDAGFGTLPAQIDGFSPDAFLSAVEEHVITPMQETEALVDSRPYITRMYTTMSAGDMTLDPVFDFNDTLGNVSNQHVADRTIYCSQAVTVREAPWKAVLPSGEEVHGQGASWPLSADDGLPANRQVRQEHNTGSGDTIEDNTDSIATTIAEHNATVSLDPGEVDNGGDAAGGDVGAASDAGAGAGGDSDSGCSATGTGVPVGGALAVALLLGVARLRRREVG</sequence>
<evidence type="ECO:0000313" key="4">
    <source>
        <dbReference type="Proteomes" id="UP000315995"/>
    </source>
</evidence>
<evidence type="ECO:0000313" key="3">
    <source>
        <dbReference type="EMBL" id="QDG50406.1"/>
    </source>
</evidence>
<keyword evidence="2" id="KW-0732">Signal</keyword>
<dbReference type="InterPro" id="IPR017756">
    <property type="entry name" value="TM_Gly-Cys-Arg_CS"/>
</dbReference>
<accession>A0A4Y6PPZ7</accession>
<proteinExistence type="predicted"/>
<dbReference type="InterPro" id="IPR024038">
    <property type="entry name" value="MYXO-CTERM"/>
</dbReference>
<dbReference type="RefSeq" id="WP_141196899.1">
    <property type="nucleotide sequence ID" value="NZ_CP041186.1"/>
</dbReference>
<dbReference type="Proteomes" id="UP000315995">
    <property type="component" value="Chromosome"/>
</dbReference>
<gene>
    <name evidence="3" type="ORF">FIV42_06560</name>
</gene>
<evidence type="ECO:0000256" key="2">
    <source>
        <dbReference type="SAM" id="SignalP"/>
    </source>
</evidence>
<evidence type="ECO:0000256" key="1">
    <source>
        <dbReference type="SAM" id="MobiDB-lite"/>
    </source>
</evidence>
<feature type="signal peptide" evidence="2">
    <location>
        <begin position="1"/>
        <end position="20"/>
    </location>
</feature>
<feature type="region of interest" description="Disordered" evidence="1">
    <location>
        <begin position="538"/>
        <end position="558"/>
    </location>
</feature>
<dbReference type="EMBL" id="CP041186">
    <property type="protein sequence ID" value="QDG50406.1"/>
    <property type="molecule type" value="Genomic_DNA"/>
</dbReference>
<organism evidence="3 4">
    <name type="scientific">Persicimonas caeni</name>
    <dbReference type="NCBI Taxonomy" id="2292766"/>
    <lineage>
        <taxon>Bacteria</taxon>
        <taxon>Deltaproteobacteria</taxon>
        <taxon>Bradymonadales</taxon>
        <taxon>Bradymonadaceae</taxon>
        <taxon>Persicimonas</taxon>
    </lineage>
</organism>
<accession>A0A5B8Y2P6</accession>
<protein>
    <submittedName>
        <fullName evidence="3">DUF2330 domain-containing protein</fullName>
    </submittedName>
</protein>
<dbReference type="NCBIfam" id="TIGR03901">
    <property type="entry name" value="MYXO-CTERM"/>
    <property type="match status" value="1"/>
</dbReference>
<name>A0A4Y6PPZ7_PERCE</name>
<dbReference type="Pfam" id="PF10092">
    <property type="entry name" value="DUF2330"/>
    <property type="match status" value="1"/>
</dbReference>
<dbReference type="NCBIfam" id="TIGR03382">
    <property type="entry name" value="GC_trans_RRR"/>
    <property type="match status" value="1"/>
</dbReference>
<reference evidence="3 4" key="1">
    <citation type="submission" date="2019-06" db="EMBL/GenBank/DDBJ databases">
        <title>Persicimonas caeni gen. nov., sp. nov., a predatory bacterium isolated from solar saltern.</title>
        <authorList>
            <person name="Wang S."/>
        </authorList>
    </citation>
    <scope>NUCLEOTIDE SEQUENCE [LARGE SCALE GENOMIC DNA]</scope>
    <source>
        <strain evidence="3 4">YN101</strain>
    </source>
</reference>
<feature type="chain" id="PRO_5030106216" evidence="2">
    <location>
        <begin position="21"/>
        <end position="606"/>
    </location>
</feature>
<dbReference type="AlphaFoldDB" id="A0A4Y6PPZ7"/>
<keyword evidence="4" id="KW-1185">Reference proteome</keyword>
<dbReference type="OrthoDB" id="275368at2"/>